<proteinExistence type="predicted"/>
<evidence type="ECO:0000256" key="1">
    <source>
        <dbReference type="SAM" id="SignalP"/>
    </source>
</evidence>
<sequence>MPAGALGWLSGLLAGACFLLHEFERRTECGIKWVWVGTGEQNRRVGPFGIFETIEDLPEPYDGGFDSRFASVSTPERQCALWISKPPAFLCQLVAFLNQRREDEENARERPGILFL</sequence>
<dbReference type="AlphaFoldDB" id="E4V4M9"/>
<evidence type="ECO:0000313" key="2">
    <source>
        <dbReference type="EMBL" id="EFR04953.1"/>
    </source>
</evidence>
<dbReference type="HOGENOM" id="CLU_2096309_0_0_1"/>
<evidence type="ECO:0000313" key="3">
    <source>
        <dbReference type="Proteomes" id="UP000002669"/>
    </source>
</evidence>
<dbReference type="EMBL" id="DS989829">
    <property type="protein sequence ID" value="EFR04953.1"/>
    <property type="molecule type" value="Genomic_DNA"/>
</dbReference>
<gene>
    <name evidence="2" type="ORF">MGYG_07955</name>
</gene>
<reference evidence="3" key="1">
    <citation type="journal article" date="2012" name="MBio">
        <title>Comparative genome analysis of Trichophyton rubrum and related dermatophytes reveals candidate genes involved in infection.</title>
        <authorList>
            <person name="Martinez D.A."/>
            <person name="Oliver B.G."/>
            <person name="Graeser Y."/>
            <person name="Goldberg J.M."/>
            <person name="Li W."/>
            <person name="Martinez-Rossi N.M."/>
            <person name="Monod M."/>
            <person name="Shelest E."/>
            <person name="Barton R.C."/>
            <person name="Birch E."/>
            <person name="Brakhage A.A."/>
            <person name="Chen Z."/>
            <person name="Gurr S.J."/>
            <person name="Heiman D."/>
            <person name="Heitman J."/>
            <person name="Kosti I."/>
            <person name="Rossi A."/>
            <person name="Saif S."/>
            <person name="Samalova M."/>
            <person name="Saunders C.W."/>
            <person name="Shea T."/>
            <person name="Summerbell R.C."/>
            <person name="Xu J."/>
            <person name="Young S."/>
            <person name="Zeng Q."/>
            <person name="Birren B.W."/>
            <person name="Cuomo C.A."/>
            <person name="White T.C."/>
        </authorList>
    </citation>
    <scope>NUCLEOTIDE SEQUENCE [LARGE SCALE GENOMIC DNA]</scope>
    <source>
        <strain evidence="3">ATCC MYA-4604 / CBS 118893</strain>
    </source>
</reference>
<keyword evidence="3" id="KW-1185">Reference proteome</keyword>
<dbReference type="InParanoid" id="E4V4M9"/>
<dbReference type="VEuPathDB" id="FungiDB:MGYG_07955"/>
<accession>E4V4M9</accession>
<evidence type="ECO:0008006" key="4">
    <source>
        <dbReference type="Google" id="ProtNLM"/>
    </source>
</evidence>
<dbReference type="RefSeq" id="XP_003169788.1">
    <property type="nucleotide sequence ID" value="XM_003169740.1"/>
</dbReference>
<feature type="chain" id="PRO_5011977166" description="Secreted protein" evidence="1">
    <location>
        <begin position="16"/>
        <end position="116"/>
    </location>
</feature>
<dbReference type="Proteomes" id="UP000002669">
    <property type="component" value="Unassembled WGS sequence"/>
</dbReference>
<feature type="signal peptide" evidence="1">
    <location>
        <begin position="1"/>
        <end position="15"/>
    </location>
</feature>
<organism evidence="3">
    <name type="scientific">Arthroderma gypseum (strain ATCC MYA-4604 / CBS 118893)</name>
    <name type="common">Microsporum gypseum</name>
    <dbReference type="NCBI Taxonomy" id="535722"/>
    <lineage>
        <taxon>Eukaryota</taxon>
        <taxon>Fungi</taxon>
        <taxon>Dikarya</taxon>
        <taxon>Ascomycota</taxon>
        <taxon>Pezizomycotina</taxon>
        <taxon>Eurotiomycetes</taxon>
        <taxon>Eurotiomycetidae</taxon>
        <taxon>Onygenales</taxon>
        <taxon>Arthrodermataceae</taxon>
        <taxon>Nannizzia</taxon>
    </lineage>
</organism>
<name>E4V4M9_ARTGP</name>
<dbReference type="GeneID" id="10025020"/>
<protein>
    <recommendedName>
        <fullName evidence="4">Secreted protein</fullName>
    </recommendedName>
</protein>
<keyword evidence="1" id="KW-0732">Signal</keyword>